<accession>A0A8H7GX73</accession>
<keyword evidence="3" id="KW-1185">Reference proteome</keyword>
<feature type="transmembrane region" description="Helical" evidence="1">
    <location>
        <begin position="113"/>
        <end position="133"/>
    </location>
</feature>
<feature type="transmembrane region" description="Helical" evidence="1">
    <location>
        <begin position="277"/>
        <end position="301"/>
    </location>
</feature>
<feature type="transmembrane region" description="Helical" evidence="1">
    <location>
        <begin position="378"/>
        <end position="399"/>
    </location>
</feature>
<sequence length="404" mass="44645">MSFSFNKTGSFMEYLAVLLIAVQFSFDSCVYLSSIAFWIEEGAESCAGLLLLLEPLFTVTSQPYIRNAPKVFKFVSAYRTASGFFMAISQLVAIFASYCDFKIHNFKVNSNNGPTFVCSFIILAVTALLVFVLENPAVPTRKTRMSFTKALQGFFSAPKWTLAGGMILLWGMFFASFLMSEVVYFMPVFLTESLGWETKFQGVAFMIASIIGICGSLVFPHLIEMPIRKKEKEFNSQAESQLKLSEKSDISHNSEESADRKQEFEAYKKNALYNNQIVLSLVSLLIALVGQAFMIGAAQVFRHRSLPHINTGCFFVGGMSLVMLAYNGMASTFPALFSVYIDPQVKLQLMPAIGAVAALGKLIAPIVLSNLYQTKLGLSIAVGLGMILTALTLMPVFLLKDKKH</sequence>
<feature type="transmembrane region" description="Helical" evidence="1">
    <location>
        <begin position="154"/>
        <end position="180"/>
    </location>
</feature>
<dbReference type="Gene3D" id="1.20.1250.20">
    <property type="entry name" value="MFS general substrate transporter like domains"/>
    <property type="match status" value="1"/>
</dbReference>
<feature type="transmembrane region" description="Helical" evidence="1">
    <location>
        <begin position="200"/>
        <end position="223"/>
    </location>
</feature>
<keyword evidence="1" id="KW-0472">Membrane</keyword>
<dbReference type="SUPFAM" id="SSF103473">
    <property type="entry name" value="MFS general substrate transporter"/>
    <property type="match status" value="1"/>
</dbReference>
<dbReference type="EMBL" id="JACBPP010000001">
    <property type="protein sequence ID" value="KAF8005088.1"/>
    <property type="molecule type" value="Genomic_DNA"/>
</dbReference>
<keyword evidence="1" id="KW-1133">Transmembrane helix</keyword>
<dbReference type="Proteomes" id="UP000649328">
    <property type="component" value="Unassembled WGS sequence"/>
</dbReference>
<dbReference type="AlphaFoldDB" id="A0A8H7GX73"/>
<gene>
    <name evidence="2" type="ORF">HF325_000545</name>
</gene>
<dbReference type="OrthoDB" id="2549326at2759"/>
<name>A0A8H7GX73_9ASCO</name>
<comment type="caution">
    <text evidence="2">The sequence shown here is derived from an EMBL/GenBank/DDBJ whole genome shotgun (WGS) entry which is preliminary data.</text>
</comment>
<evidence type="ECO:0000256" key="1">
    <source>
        <dbReference type="SAM" id="Phobius"/>
    </source>
</evidence>
<dbReference type="InterPro" id="IPR036259">
    <property type="entry name" value="MFS_trans_sf"/>
</dbReference>
<proteinExistence type="predicted"/>
<feature type="transmembrane region" description="Helical" evidence="1">
    <location>
        <begin position="12"/>
        <end position="39"/>
    </location>
</feature>
<feature type="transmembrane region" description="Helical" evidence="1">
    <location>
        <begin position="353"/>
        <end position="372"/>
    </location>
</feature>
<protein>
    <submittedName>
        <fullName evidence="2">Uncharacterized protein</fullName>
    </submittedName>
</protein>
<keyword evidence="1" id="KW-0812">Transmembrane</keyword>
<evidence type="ECO:0000313" key="2">
    <source>
        <dbReference type="EMBL" id="KAF8005088.1"/>
    </source>
</evidence>
<evidence type="ECO:0000313" key="3">
    <source>
        <dbReference type="Proteomes" id="UP000649328"/>
    </source>
</evidence>
<feature type="transmembrane region" description="Helical" evidence="1">
    <location>
        <begin position="77"/>
        <end position="98"/>
    </location>
</feature>
<organism evidence="2 3">
    <name type="scientific">Metschnikowia pulcherrima</name>
    <dbReference type="NCBI Taxonomy" id="27326"/>
    <lineage>
        <taxon>Eukaryota</taxon>
        <taxon>Fungi</taxon>
        <taxon>Dikarya</taxon>
        <taxon>Ascomycota</taxon>
        <taxon>Saccharomycotina</taxon>
        <taxon>Pichiomycetes</taxon>
        <taxon>Metschnikowiaceae</taxon>
        <taxon>Metschnikowia</taxon>
    </lineage>
</organism>
<feature type="transmembrane region" description="Helical" evidence="1">
    <location>
        <begin position="321"/>
        <end position="341"/>
    </location>
</feature>
<reference evidence="2" key="1">
    <citation type="submission" date="2020-10" db="EMBL/GenBank/DDBJ databases">
        <title>The Whole-Genome Sequence of Metschnikowia persimmonesis, a Novel Endophytic Yeast Species Isolated from Medicinal Plant Diospyros kaki Thumb.</title>
        <authorList>
            <person name="Rahmat E."/>
            <person name="Kang Y."/>
        </authorList>
    </citation>
    <scope>NUCLEOTIDE SEQUENCE</scope>
    <source>
        <strain evidence="2">KIOM G15050</strain>
    </source>
</reference>